<name>A0A1X0P7X5_9TRYP</name>
<accession>A0A1X0P7X5</accession>
<feature type="domain" description="Flagellar attachment zone protein 1 conserved" evidence="3">
    <location>
        <begin position="762"/>
        <end position="849"/>
    </location>
</feature>
<evidence type="ECO:0000259" key="2">
    <source>
        <dbReference type="Pfam" id="PF01476"/>
    </source>
</evidence>
<feature type="domain" description="LysM" evidence="2">
    <location>
        <begin position="347"/>
        <end position="392"/>
    </location>
</feature>
<dbReference type="InterPro" id="IPR056614">
    <property type="entry name" value="FAZ1_cons"/>
</dbReference>
<dbReference type="Pfam" id="PF23398">
    <property type="entry name" value="FAZ1_cons"/>
    <property type="match status" value="1"/>
</dbReference>
<feature type="compositionally biased region" description="Polar residues" evidence="1">
    <location>
        <begin position="1299"/>
        <end position="1309"/>
    </location>
</feature>
<evidence type="ECO:0000313" key="5">
    <source>
        <dbReference type="Proteomes" id="UP000192257"/>
    </source>
</evidence>
<feature type="compositionally biased region" description="Basic and acidic residues" evidence="1">
    <location>
        <begin position="1348"/>
        <end position="1359"/>
    </location>
</feature>
<gene>
    <name evidence="4" type="ORF">TM35_000034220</name>
</gene>
<dbReference type="SUPFAM" id="SSF50156">
    <property type="entry name" value="PDZ domain-like"/>
    <property type="match status" value="1"/>
</dbReference>
<feature type="compositionally biased region" description="Polar residues" evidence="1">
    <location>
        <begin position="1013"/>
        <end position="1022"/>
    </location>
</feature>
<dbReference type="RefSeq" id="XP_028886735.1">
    <property type="nucleotide sequence ID" value="XM_029022189.1"/>
</dbReference>
<feature type="compositionally biased region" description="Low complexity" evidence="1">
    <location>
        <begin position="1333"/>
        <end position="1347"/>
    </location>
</feature>
<proteinExistence type="predicted"/>
<evidence type="ECO:0000259" key="3">
    <source>
        <dbReference type="Pfam" id="PF23398"/>
    </source>
</evidence>
<protein>
    <submittedName>
        <fullName evidence="4">Uncharacterized protein</fullName>
    </submittedName>
</protein>
<feature type="compositionally biased region" description="Low complexity" evidence="1">
    <location>
        <begin position="177"/>
        <end position="193"/>
    </location>
</feature>
<evidence type="ECO:0000313" key="4">
    <source>
        <dbReference type="EMBL" id="ORC92669.1"/>
    </source>
</evidence>
<feature type="compositionally biased region" description="Basic and acidic residues" evidence="1">
    <location>
        <begin position="1516"/>
        <end position="1526"/>
    </location>
</feature>
<feature type="region of interest" description="Disordered" evidence="1">
    <location>
        <begin position="1475"/>
        <end position="1526"/>
    </location>
</feature>
<dbReference type="GeneID" id="39981969"/>
<keyword evidence="5" id="KW-1185">Reference proteome</keyword>
<feature type="region of interest" description="Disordered" evidence="1">
    <location>
        <begin position="984"/>
        <end position="1085"/>
    </location>
</feature>
<feature type="compositionally biased region" description="Polar residues" evidence="1">
    <location>
        <begin position="1228"/>
        <end position="1240"/>
    </location>
</feature>
<feature type="region of interest" description="Disordered" evidence="1">
    <location>
        <begin position="873"/>
        <end position="896"/>
    </location>
</feature>
<dbReference type="VEuPathDB" id="TriTrypDB:TM35_000034220"/>
<dbReference type="EMBL" id="NBCO01000003">
    <property type="protein sequence ID" value="ORC92669.1"/>
    <property type="molecule type" value="Genomic_DNA"/>
</dbReference>
<feature type="region of interest" description="Disordered" evidence="1">
    <location>
        <begin position="536"/>
        <end position="585"/>
    </location>
</feature>
<organism evidence="4 5">
    <name type="scientific">Trypanosoma theileri</name>
    <dbReference type="NCBI Taxonomy" id="67003"/>
    <lineage>
        <taxon>Eukaryota</taxon>
        <taxon>Discoba</taxon>
        <taxon>Euglenozoa</taxon>
        <taxon>Kinetoplastea</taxon>
        <taxon>Metakinetoplastina</taxon>
        <taxon>Trypanosomatida</taxon>
        <taxon>Trypanosomatidae</taxon>
        <taxon>Trypanosoma</taxon>
    </lineage>
</organism>
<feature type="compositionally biased region" description="Basic and acidic residues" evidence="1">
    <location>
        <begin position="1024"/>
        <end position="1040"/>
    </location>
</feature>
<dbReference type="InterPro" id="IPR036034">
    <property type="entry name" value="PDZ_sf"/>
</dbReference>
<feature type="compositionally biased region" description="Polar residues" evidence="1">
    <location>
        <begin position="316"/>
        <end position="341"/>
    </location>
</feature>
<sequence length="1526" mass="169305">MSLSSMEQTWKHAVDVLEQIVANEDLHAASHGMPYTPNSDGNDVETTESLALSSLEKSLVSHCRSLLEQAYIVRQQLGAGNSSEEVHNTSSMPQFLDFALFFRKSRMLRERARRVGVTLTSIKHVGLLDEESLGRRIITDRALTAVKELLDLLIAVSTTLAGTPFLTKVNSYNQRQGTTTTTTTGTTTSTGTTADPLQPCTSRSSSQVTQCHHPIVVNHETEEVVPDGNHLHSPVEYMHGTTNAGLSVHENIPSQGLIQNRRNSNERRFIDSKEISMHEGKKKEEHILQPLRLDYTPSPVVVPRVTAPPESDRNSTRTSSESHSPETLFSHTNTSKLTTSSHVDKGTVEHADSLATIAKAYSISLDQLCAANTHLLAYKYTPLPPNTPLRIPHKKNNGSPSRDVLVSTRVTTHTRVFSGYPWYELFQERENDDSTANPLWKDTFLSELGNLFKIPNEWVTNVHVVNDEVDGITDNDKMISFDLRLPLSFGYEEVEKKIQEHNFTELILLYEKLQGENNAETASSITSILDSEDNFETPHDFDKTVPPCANADSLLKGKNKNKKKNNNEKKNEKEKSNKDNDMTPLGVFVSSSGIETTYHDVKHDKNQKEKNILMPVSTQNEEIVEQKQIKNFTYLGDSHTKYSHVREKQEKECPLYNDDMQEEKEEEMVSGSPTIEYNDVLLFSPYSGNSTQEPDHSPHVTFTDENGHFSPSILPRAPSINDKMGNAYNISPLCGRPPIAPTRMGSSSPQRVKEEPVVLWFSTTHEKIIRGEKWEEVLALCEEEVRETFLTEVAVLFDLPEENVKNIYFTLGSLHVTFDLLHDRYLHESEINTLLAVFDFPKVRGVYRRCVENAPTNTKTQTMDSHFTHACEPQQEQPEQRCDDMKTPNNEPSTKAHFNDITAKDLLPRNMVNKEKPVVNMNNGNHNTTQQTPSTTLAGVAQRLGVSVQALRKCNTHLDTFSDTAELPNNCNVNIPASFFAAPETTSDHFSHRSSPRSPTAPAPAPVTKRDSSSAAAITVTTRGGDKENTELTITPKKEFTQSPESSAVECDPEPRKTGPPVQTQKVLHNSKLHSELNKHVDRKDVPFEEKSLLTSLPESHTSTTSTRDDTVQTVLGCNDIDAQSIGKTLNLSLEHPSSTAPDGISYREHMVTLMARTTTQFFLLRFFAKWQYIARIRKEKKRTGLPLHPSRKINNEMKKSTATSEQSSQGTLSSRAKTGGTPRRTLSPRTGVTRNSGSRSLIAKSMEAIARTQPPTASPRGTAKEKTTVSRSSSRIQRQESNKGAVLSSRGAVLRGGTASNGSTNSPLKSARGDKRIASKPSTGHNGTPRISFSRASSNHSMSRASSIDRKPKSRDVSETSLRLPVGFRVSCSLVVLEVYKEASESGIQCGDKIQEIGGIRVRTVRQVRDALNSVVTPKIVFKIIKKSNGTPMLLSLSRTETAGTGTPSSLSPKKSLSDAKIVPMLSAARTASLTSAKVRGGNSASSLPQQRQEEEQHWMKVSSVSLSRGPRGIYEPHKEQQQQS</sequence>
<feature type="compositionally biased region" description="Basic and acidic residues" evidence="1">
    <location>
        <begin position="1073"/>
        <end position="1085"/>
    </location>
</feature>
<reference evidence="4 5" key="1">
    <citation type="submission" date="2017-03" db="EMBL/GenBank/DDBJ databases">
        <title>An alternative strategy for trypanosome survival in the mammalian bloodstream revealed through genome and transcriptome analysis of the ubiquitous bovine parasite Trypanosoma (Megatrypanum) theileri.</title>
        <authorList>
            <person name="Kelly S."/>
            <person name="Ivens A."/>
            <person name="Mott A."/>
            <person name="O'Neill E."/>
            <person name="Emms D."/>
            <person name="Macleod O."/>
            <person name="Voorheis P."/>
            <person name="Matthews J."/>
            <person name="Matthews K."/>
            <person name="Carrington M."/>
        </authorList>
    </citation>
    <scope>NUCLEOTIDE SEQUENCE [LARGE SCALE GENOMIC DNA]</scope>
    <source>
        <strain evidence="4">Edinburgh</strain>
    </source>
</reference>
<dbReference type="Proteomes" id="UP000192257">
    <property type="component" value="Unassembled WGS sequence"/>
</dbReference>
<dbReference type="CDD" id="cd00118">
    <property type="entry name" value="LysM"/>
    <property type="match status" value="1"/>
</dbReference>
<feature type="region of interest" description="Disordered" evidence="1">
    <location>
        <begin position="299"/>
        <end position="343"/>
    </location>
</feature>
<evidence type="ECO:0000256" key="1">
    <source>
        <dbReference type="SAM" id="MobiDB-lite"/>
    </source>
</evidence>
<feature type="compositionally biased region" description="Polar residues" evidence="1">
    <location>
        <begin position="1201"/>
        <end position="1217"/>
    </location>
</feature>
<feature type="compositionally biased region" description="Polar residues" evidence="1">
    <location>
        <begin position="1321"/>
        <end position="1332"/>
    </location>
</feature>
<feature type="region of interest" description="Disordered" evidence="1">
    <location>
        <begin position="176"/>
        <end position="206"/>
    </location>
</feature>
<feature type="region of interest" description="Disordered" evidence="1">
    <location>
        <begin position="1184"/>
        <end position="1361"/>
    </location>
</feature>
<feature type="compositionally biased region" description="Basic and acidic residues" evidence="1">
    <location>
        <begin position="565"/>
        <end position="581"/>
    </location>
</feature>
<dbReference type="OrthoDB" id="252433at2759"/>
<dbReference type="InterPro" id="IPR018392">
    <property type="entry name" value="LysM"/>
</dbReference>
<dbReference type="Pfam" id="PF01476">
    <property type="entry name" value="LysM"/>
    <property type="match status" value="1"/>
</dbReference>
<comment type="caution">
    <text evidence="4">The sequence shown here is derived from an EMBL/GenBank/DDBJ whole genome shotgun (WGS) entry which is preliminary data.</text>
</comment>